<keyword evidence="2" id="KW-0472">Membrane</keyword>
<organism evidence="3 4">
    <name type="scientific">Cyphellophora europaea (strain CBS 101466)</name>
    <name type="common">Phialophora europaea</name>
    <dbReference type="NCBI Taxonomy" id="1220924"/>
    <lineage>
        <taxon>Eukaryota</taxon>
        <taxon>Fungi</taxon>
        <taxon>Dikarya</taxon>
        <taxon>Ascomycota</taxon>
        <taxon>Pezizomycotina</taxon>
        <taxon>Eurotiomycetes</taxon>
        <taxon>Chaetothyriomycetidae</taxon>
        <taxon>Chaetothyriales</taxon>
        <taxon>Cyphellophoraceae</taxon>
        <taxon>Cyphellophora</taxon>
    </lineage>
</organism>
<dbReference type="HOGENOM" id="CLU_008809_1_2_1"/>
<feature type="compositionally biased region" description="Polar residues" evidence="1">
    <location>
        <begin position="26"/>
        <end position="37"/>
    </location>
</feature>
<dbReference type="OrthoDB" id="5322539at2759"/>
<feature type="transmembrane region" description="Helical" evidence="2">
    <location>
        <begin position="50"/>
        <end position="69"/>
    </location>
</feature>
<evidence type="ECO:0000313" key="3">
    <source>
        <dbReference type="EMBL" id="ETN42209.1"/>
    </source>
</evidence>
<accession>W2S2L7</accession>
<protein>
    <submittedName>
        <fullName evidence="3">Uncharacterized protein</fullName>
    </submittedName>
</protein>
<keyword evidence="2" id="KW-0812">Transmembrane</keyword>
<keyword evidence="2" id="KW-1133">Transmembrane helix</keyword>
<evidence type="ECO:0000313" key="4">
    <source>
        <dbReference type="Proteomes" id="UP000030752"/>
    </source>
</evidence>
<evidence type="ECO:0000256" key="1">
    <source>
        <dbReference type="SAM" id="MobiDB-lite"/>
    </source>
</evidence>
<dbReference type="eggNOG" id="ENOG502RX75">
    <property type="taxonomic scope" value="Eukaryota"/>
</dbReference>
<feature type="region of interest" description="Disordered" evidence="1">
    <location>
        <begin position="1"/>
        <end position="40"/>
    </location>
</feature>
<evidence type="ECO:0000256" key="2">
    <source>
        <dbReference type="SAM" id="Phobius"/>
    </source>
</evidence>
<name>W2S2L7_CYPE1</name>
<dbReference type="PANTHER" id="PTHR35041:SF6">
    <property type="entry name" value="FORMYLMETHIONINE DEFORMYLASE-LIKE PROTEIN-RELATED"/>
    <property type="match status" value="1"/>
</dbReference>
<dbReference type="VEuPathDB" id="FungiDB:HMPREF1541_04150"/>
<dbReference type="GeneID" id="19971489"/>
<feature type="transmembrane region" description="Helical" evidence="2">
    <location>
        <begin position="89"/>
        <end position="112"/>
    </location>
</feature>
<gene>
    <name evidence="3" type="ORF">HMPREF1541_04150</name>
</gene>
<reference evidence="3 4" key="1">
    <citation type="submission" date="2013-03" db="EMBL/GenBank/DDBJ databases">
        <title>The Genome Sequence of Phialophora europaea CBS 101466.</title>
        <authorList>
            <consortium name="The Broad Institute Genomics Platform"/>
            <person name="Cuomo C."/>
            <person name="de Hoog S."/>
            <person name="Gorbushina A."/>
            <person name="Walker B."/>
            <person name="Young S.K."/>
            <person name="Zeng Q."/>
            <person name="Gargeya S."/>
            <person name="Fitzgerald M."/>
            <person name="Haas B."/>
            <person name="Abouelleil A."/>
            <person name="Allen A.W."/>
            <person name="Alvarado L."/>
            <person name="Arachchi H.M."/>
            <person name="Berlin A.M."/>
            <person name="Chapman S.B."/>
            <person name="Gainer-Dewar J."/>
            <person name="Goldberg J."/>
            <person name="Griggs A."/>
            <person name="Gujja S."/>
            <person name="Hansen M."/>
            <person name="Howarth C."/>
            <person name="Imamovic A."/>
            <person name="Ireland A."/>
            <person name="Larimer J."/>
            <person name="McCowan C."/>
            <person name="Murphy C."/>
            <person name="Pearson M."/>
            <person name="Poon T.W."/>
            <person name="Priest M."/>
            <person name="Roberts A."/>
            <person name="Saif S."/>
            <person name="Shea T."/>
            <person name="Sisk P."/>
            <person name="Sykes S."/>
            <person name="Wortman J."/>
            <person name="Nusbaum C."/>
            <person name="Birren B."/>
        </authorList>
    </citation>
    <scope>NUCLEOTIDE SEQUENCE [LARGE SCALE GENOMIC DNA]</scope>
    <source>
        <strain evidence="3 4">CBS 101466</strain>
    </source>
</reference>
<dbReference type="STRING" id="1220924.W2S2L7"/>
<sequence>MVSNSSSDRGLYTQVGGGGDGVTGLNSKTPLSSSTKSNELRGRRSWRAPYTILASLSLGLGISLAHHFMNAHLDGKAVNEISMSQSWVSRFGTALAFLAKMSFTISVGAAFIQHQWMRFHRQGLRIQDVDALTSVLGNFFSFFSSTVWFRQPVLTLIGLISWAIPFAAVITPGSLSVQPVHSVNTTSLQVPQPLYNATNYGYMQAGGGGYALTTDPRLYRLAFNTASAAQPIQLRSAFPNETYHVQFDGPAVRCIPANDSIVYNLTYYHGDTLNAGSSGNRDKYLAWVPGNEEALNSSYVEQFDTLDQTSVDTARIFIMTNLGFWNVTRLTQQLDYATTLTNGSDSTYVEQRQVNVTECQLHNATYEIDFRFQYPEQTQNVSISQWLNPVAAAGFYNPVGSTADNATAATIISYSAMMDAFGRMLAGSSSESHYIIERPLYTSYGIMSVDWADGTAVQRGLEQLFQNFTLSLLSDSGLVKNASQADNLPVQVTSYPITYVYDAEALLLAYGIAFVCSVACCAVGLYAFFVNHASYQNLFSTFVRATNDAELRSLISSNDDGADPLPKSLSRAEISMMDGSRAG</sequence>
<feature type="transmembrane region" description="Helical" evidence="2">
    <location>
        <begin position="507"/>
        <end position="529"/>
    </location>
</feature>
<dbReference type="RefSeq" id="XP_008716718.1">
    <property type="nucleotide sequence ID" value="XM_008718496.1"/>
</dbReference>
<keyword evidence="4" id="KW-1185">Reference proteome</keyword>
<dbReference type="InParanoid" id="W2S2L7"/>
<feature type="transmembrane region" description="Helical" evidence="2">
    <location>
        <begin position="153"/>
        <end position="175"/>
    </location>
</feature>
<dbReference type="PANTHER" id="PTHR35041">
    <property type="entry name" value="MEDIATOR OF RNA POLYMERASE II TRANSCRIPTION SUBUNIT 1"/>
    <property type="match status" value="1"/>
</dbReference>
<dbReference type="EMBL" id="KB822719">
    <property type="protein sequence ID" value="ETN42209.1"/>
    <property type="molecule type" value="Genomic_DNA"/>
</dbReference>
<dbReference type="Proteomes" id="UP000030752">
    <property type="component" value="Unassembled WGS sequence"/>
</dbReference>
<proteinExistence type="predicted"/>
<dbReference type="AlphaFoldDB" id="W2S2L7"/>